<dbReference type="RefSeq" id="WP_207118022.1">
    <property type="nucleotide sequence ID" value="NZ_JAFLEQ010000003.1"/>
</dbReference>
<dbReference type="PROSITE" id="PS51257">
    <property type="entry name" value="PROKAR_LIPOPROTEIN"/>
    <property type="match status" value="1"/>
</dbReference>
<dbReference type="Proteomes" id="UP000664332">
    <property type="component" value="Unassembled WGS sequence"/>
</dbReference>
<dbReference type="EMBL" id="JAFLEQ010000003">
    <property type="protein sequence ID" value="MBN9643381.1"/>
    <property type="molecule type" value="Genomic_DNA"/>
</dbReference>
<dbReference type="PANTHER" id="PTHR30290:SF65">
    <property type="entry name" value="MONOACYL PHOSPHATIDYLINOSITOL TETRAMANNOSIDE-BINDING PROTEIN LPQW-RELATED"/>
    <property type="match status" value="1"/>
</dbReference>
<dbReference type="PANTHER" id="PTHR30290">
    <property type="entry name" value="PERIPLASMIC BINDING COMPONENT OF ABC TRANSPORTER"/>
    <property type="match status" value="1"/>
</dbReference>
<dbReference type="SUPFAM" id="SSF53850">
    <property type="entry name" value="Periplasmic binding protein-like II"/>
    <property type="match status" value="1"/>
</dbReference>
<dbReference type="Pfam" id="PF00496">
    <property type="entry name" value="SBP_bac_5"/>
    <property type="match status" value="1"/>
</dbReference>
<accession>A0A939E0A8</accession>
<comment type="caution">
    <text evidence="3">The sequence shown here is derived from an EMBL/GenBank/DDBJ whole genome shotgun (WGS) entry which is preliminary data.</text>
</comment>
<reference evidence="3" key="1">
    <citation type="submission" date="2021-03" db="EMBL/GenBank/DDBJ databases">
        <authorList>
            <person name="Sun Q."/>
        </authorList>
    </citation>
    <scope>NUCLEOTIDE SEQUENCE</scope>
    <source>
        <strain evidence="3">CCM 8862</strain>
    </source>
</reference>
<keyword evidence="4" id="KW-1185">Reference proteome</keyword>
<evidence type="ECO:0000313" key="4">
    <source>
        <dbReference type="Proteomes" id="UP000664332"/>
    </source>
</evidence>
<name>A0A939E0A8_9CORY</name>
<keyword evidence="1" id="KW-0732">Signal</keyword>
<organism evidence="3 4">
    <name type="scientific">Corynebacterium mendelii</name>
    <dbReference type="NCBI Taxonomy" id="2765362"/>
    <lineage>
        <taxon>Bacteria</taxon>
        <taxon>Bacillati</taxon>
        <taxon>Actinomycetota</taxon>
        <taxon>Actinomycetes</taxon>
        <taxon>Mycobacteriales</taxon>
        <taxon>Corynebacteriaceae</taxon>
        <taxon>Corynebacterium</taxon>
    </lineage>
</organism>
<gene>
    <name evidence="3" type="ORF">JZY06_01885</name>
</gene>
<feature type="domain" description="Solute-binding protein family 5" evidence="2">
    <location>
        <begin position="113"/>
        <end position="461"/>
    </location>
</feature>
<dbReference type="AlphaFoldDB" id="A0A939E0A8"/>
<feature type="signal peptide" evidence="1">
    <location>
        <begin position="1"/>
        <end position="33"/>
    </location>
</feature>
<evidence type="ECO:0000256" key="1">
    <source>
        <dbReference type="SAM" id="SignalP"/>
    </source>
</evidence>
<protein>
    <submittedName>
        <fullName evidence="3">Peptide ABC transporter</fullName>
    </submittedName>
</protein>
<dbReference type="InterPro" id="IPR039424">
    <property type="entry name" value="SBP_5"/>
</dbReference>
<dbReference type="GO" id="GO:1904680">
    <property type="term" value="F:peptide transmembrane transporter activity"/>
    <property type="evidence" value="ECO:0007669"/>
    <property type="project" value="TreeGrafter"/>
</dbReference>
<dbReference type="InterPro" id="IPR000914">
    <property type="entry name" value="SBP_5_dom"/>
</dbReference>
<evidence type="ECO:0000259" key="2">
    <source>
        <dbReference type="Pfam" id="PF00496"/>
    </source>
</evidence>
<evidence type="ECO:0000313" key="3">
    <source>
        <dbReference type="EMBL" id="MBN9643381.1"/>
    </source>
</evidence>
<proteinExistence type="predicted"/>
<dbReference type="GO" id="GO:0015833">
    <property type="term" value="P:peptide transport"/>
    <property type="evidence" value="ECO:0007669"/>
    <property type="project" value="TreeGrafter"/>
</dbReference>
<dbReference type="Gene3D" id="3.90.76.10">
    <property type="entry name" value="Dipeptide-binding Protein, Domain 1"/>
    <property type="match status" value="2"/>
</dbReference>
<feature type="chain" id="PRO_5037370637" evidence="1">
    <location>
        <begin position="34"/>
        <end position="545"/>
    </location>
</feature>
<sequence length="545" mass="57810">MAFHLRRCLVERARGVLVAAAALFLAAAGLACAPSGEPQPVEPTEPAPFAYAAGVPLVTTNAISAAGVSARADMISARIYPGVFVRGPSGQYVPNLDFATANFLPGTQRSVLYRINVDAVYSDGVPVTCTDFMLTWRAATMPWLFSSFAPVYDAVDRVDCDPGQRKFTVYFKEGMGARWHELFASGTVLASHVFADRLNIPIVELNRRLKGGDTEELRPVAEIWNTGFNLDNLDRQLQVASGPYMIVDSDPGVSVTLGPNPAYRGDAPAIGTITIYAFGQEPTGFAGTPAPAVSDLTHLSRVAWLDDRADTPRYSVSSGQGMLTEQLVLAEEGTFADAELRRAFSGCVDQAQVAEVASEASGVTVSPVGLFLSAADDPASEKNSDIAAAHTGIDPLATTPLAGHTIRIAHLPGHRRFALMVDQIRATCAPWGITVTDATGPASSLADLKRAGRGEVDAFLVPLAPASGFATVDPDSGDPEQIREEENRLWQTVPSIPLNAEPRAFIVEEGIGNVMANTGLAGLGWNMDRWTDTRQPAPPPASAPG</sequence>
<dbReference type="Gene3D" id="3.40.190.10">
    <property type="entry name" value="Periplasmic binding protein-like II"/>
    <property type="match status" value="1"/>
</dbReference>
<dbReference type="Gene3D" id="3.10.105.10">
    <property type="entry name" value="Dipeptide-binding Protein, Domain 3"/>
    <property type="match status" value="1"/>
</dbReference>